<dbReference type="EMBL" id="JH598294">
    <property type="status" value="NOT_ANNOTATED_CDS"/>
    <property type="molecule type" value="Genomic_DNA"/>
</dbReference>
<name>M4BIL2_HYAAE</name>
<dbReference type="EnsemblProtists" id="HpaT806238">
    <property type="protein sequence ID" value="HpaP806238"/>
    <property type="gene ID" value="HpaG806238"/>
</dbReference>
<reference evidence="1" key="2">
    <citation type="submission" date="2015-06" db="UniProtKB">
        <authorList>
            <consortium name="EnsemblProtists"/>
        </authorList>
    </citation>
    <scope>IDENTIFICATION</scope>
    <source>
        <strain evidence="1">Emoy2</strain>
    </source>
</reference>
<dbReference type="HOGENOM" id="CLU_2445492_0_0_1"/>
<protein>
    <submittedName>
        <fullName evidence="1">Uncharacterized protein</fullName>
    </submittedName>
</protein>
<accession>M4BIL2</accession>
<dbReference type="STRING" id="559515.M4BIL2"/>
<dbReference type="VEuPathDB" id="FungiDB:HpaG806238"/>
<organism evidence="1 2">
    <name type="scientific">Hyaloperonospora arabidopsidis (strain Emoy2)</name>
    <name type="common">Downy mildew agent</name>
    <name type="synonym">Peronospora arabidopsidis</name>
    <dbReference type="NCBI Taxonomy" id="559515"/>
    <lineage>
        <taxon>Eukaryota</taxon>
        <taxon>Sar</taxon>
        <taxon>Stramenopiles</taxon>
        <taxon>Oomycota</taxon>
        <taxon>Peronosporomycetes</taxon>
        <taxon>Peronosporales</taxon>
        <taxon>Peronosporaceae</taxon>
        <taxon>Hyaloperonospora</taxon>
    </lineage>
</organism>
<dbReference type="AlphaFoldDB" id="M4BIL2"/>
<dbReference type="InParanoid" id="M4BIL2"/>
<proteinExistence type="predicted"/>
<evidence type="ECO:0000313" key="2">
    <source>
        <dbReference type="Proteomes" id="UP000011713"/>
    </source>
</evidence>
<evidence type="ECO:0000313" key="1">
    <source>
        <dbReference type="EnsemblProtists" id="HpaP806238"/>
    </source>
</evidence>
<keyword evidence="2" id="KW-1185">Reference proteome</keyword>
<reference evidence="2" key="1">
    <citation type="journal article" date="2010" name="Science">
        <title>Signatures of adaptation to obligate biotrophy in the Hyaloperonospora arabidopsidis genome.</title>
        <authorList>
            <person name="Baxter L."/>
            <person name="Tripathy S."/>
            <person name="Ishaque N."/>
            <person name="Boot N."/>
            <person name="Cabral A."/>
            <person name="Kemen E."/>
            <person name="Thines M."/>
            <person name="Ah-Fong A."/>
            <person name="Anderson R."/>
            <person name="Badejoko W."/>
            <person name="Bittner-Eddy P."/>
            <person name="Boore J.L."/>
            <person name="Chibucos M.C."/>
            <person name="Coates M."/>
            <person name="Dehal P."/>
            <person name="Delehaunty K."/>
            <person name="Dong S."/>
            <person name="Downton P."/>
            <person name="Dumas B."/>
            <person name="Fabro G."/>
            <person name="Fronick C."/>
            <person name="Fuerstenberg S.I."/>
            <person name="Fulton L."/>
            <person name="Gaulin E."/>
            <person name="Govers F."/>
            <person name="Hughes L."/>
            <person name="Humphray S."/>
            <person name="Jiang R.H."/>
            <person name="Judelson H."/>
            <person name="Kamoun S."/>
            <person name="Kyung K."/>
            <person name="Meijer H."/>
            <person name="Minx P."/>
            <person name="Morris P."/>
            <person name="Nelson J."/>
            <person name="Phuntumart V."/>
            <person name="Qutob D."/>
            <person name="Rehmany A."/>
            <person name="Rougon-Cardoso A."/>
            <person name="Ryden P."/>
            <person name="Torto-Alalibo T."/>
            <person name="Studholme D."/>
            <person name="Wang Y."/>
            <person name="Win J."/>
            <person name="Wood J."/>
            <person name="Clifton S.W."/>
            <person name="Rogers J."/>
            <person name="Van den Ackerveken G."/>
            <person name="Jones J.D."/>
            <person name="McDowell J.M."/>
            <person name="Beynon J."/>
            <person name="Tyler B.M."/>
        </authorList>
    </citation>
    <scope>NUCLEOTIDE SEQUENCE [LARGE SCALE GENOMIC DNA]</scope>
    <source>
        <strain evidence="2">Emoy2</strain>
    </source>
</reference>
<sequence length="90" mass="10780">MDAYHREQYETQESRESKWKAIKQRHDLTVYRRRKVTSDKEYKYLLTGRMDGTLDEVVMGRCLSSRSCRLCRARSDQDSESREPLLSLVF</sequence>
<dbReference type="Proteomes" id="UP000011713">
    <property type="component" value="Unassembled WGS sequence"/>
</dbReference>